<organism evidence="2 3">
    <name type="scientific">Pseudomonas mandelii PD30</name>
    <dbReference type="NCBI Taxonomy" id="1419583"/>
    <lineage>
        <taxon>Bacteria</taxon>
        <taxon>Pseudomonadati</taxon>
        <taxon>Pseudomonadota</taxon>
        <taxon>Gammaproteobacteria</taxon>
        <taxon>Pseudomonadales</taxon>
        <taxon>Pseudomonadaceae</taxon>
        <taxon>Pseudomonas</taxon>
    </lineage>
</organism>
<feature type="transmembrane region" description="Helical" evidence="1">
    <location>
        <begin position="20"/>
        <end position="44"/>
    </location>
</feature>
<evidence type="ECO:0000313" key="2">
    <source>
        <dbReference type="EMBL" id="KDD65518.1"/>
    </source>
</evidence>
<keyword evidence="1" id="KW-0472">Membrane</keyword>
<feature type="transmembrane region" description="Helical" evidence="1">
    <location>
        <begin position="51"/>
        <end position="73"/>
    </location>
</feature>
<dbReference type="AlphaFoldDB" id="A0A059KTU9"/>
<proteinExistence type="predicted"/>
<keyword evidence="1" id="KW-0812">Transmembrane</keyword>
<protein>
    <submittedName>
        <fullName evidence="2">Uncharacterized protein</fullName>
    </submittedName>
</protein>
<name>A0A059KTU9_9PSED</name>
<sequence length="186" mass="20187">MIIDRLEESLSPPFLASRWPAHSVVSIVVITIAAVFAFIPLIIVTTIISAVILAIIVIAAVVSTTVIMASITISTVPFSVVPVRPAASQQQRTRNGHEHYYCTLHLNVLNAKVSDMTVRPLNDSLVRYIEVQNAKAQKMVDIGEEMPGPMTSASAAKLRGKLDAECKPLMKTAERETYEGPTSCEA</sequence>
<gene>
    <name evidence="2" type="ORF">V466_29460</name>
</gene>
<evidence type="ECO:0000313" key="3">
    <source>
        <dbReference type="Proteomes" id="UP000026739"/>
    </source>
</evidence>
<evidence type="ECO:0000256" key="1">
    <source>
        <dbReference type="SAM" id="Phobius"/>
    </source>
</evidence>
<comment type="caution">
    <text evidence="2">The sequence shown here is derived from an EMBL/GenBank/DDBJ whole genome shotgun (WGS) entry which is preliminary data.</text>
</comment>
<dbReference type="Proteomes" id="UP000026739">
    <property type="component" value="Unassembled WGS sequence"/>
</dbReference>
<accession>A0A059KTU9</accession>
<dbReference type="EMBL" id="AZQQ01000109">
    <property type="protein sequence ID" value="KDD65518.1"/>
    <property type="molecule type" value="Genomic_DNA"/>
</dbReference>
<reference evidence="2 3" key="1">
    <citation type="submission" date="2013-12" db="EMBL/GenBank/DDBJ databases">
        <authorList>
            <person name="Formusa P.A."/>
            <person name="Habash M."/>
            <person name="Lee H."/>
            <person name="Trevors J.T."/>
        </authorList>
    </citation>
    <scope>NUCLEOTIDE SEQUENCE [LARGE SCALE GENOMIC DNA]</scope>
    <source>
        <strain evidence="2 3">PD30</strain>
    </source>
</reference>
<keyword evidence="1" id="KW-1133">Transmembrane helix</keyword>